<dbReference type="GO" id="GO:0016874">
    <property type="term" value="F:ligase activity"/>
    <property type="evidence" value="ECO:0007669"/>
    <property type="project" value="UniProtKB-KW"/>
</dbReference>
<reference evidence="7" key="1">
    <citation type="submission" date="2023-06" db="EMBL/GenBank/DDBJ databases">
        <authorList>
            <person name="Polev D.E."/>
            <person name="Saitova A.T."/>
            <person name="Bogumilchik E.A."/>
            <person name="Kokorina G.I."/>
            <person name="Voskresenskaia E.A."/>
        </authorList>
    </citation>
    <scope>NUCLEOTIDE SEQUENCE</scope>
    <source>
        <strain evidence="7">2145 StPb PI</strain>
    </source>
</reference>
<dbReference type="PANTHER" id="PTHR37422">
    <property type="entry name" value="TEICHURONIC ACID BIOSYNTHESIS PROTEIN TUAE"/>
    <property type="match status" value="1"/>
</dbReference>
<keyword evidence="4 5" id="KW-0472">Membrane</keyword>
<feature type="transmembrane region" description="Helical" evidence="5">
    <location>
        <begin position="366"/>
        <end position="384"/>
    </location>
</feature>
<accession>A0AAW7K2J3</accession>
<name>A0AAW7K2J3_9GAMM</name>
<comment type="caution">
    <text evidence="7">The sequence shown here is derived from an EMBL/GenBank/DDBJ whole genome shotgun (WGS) entry which is preliminary data.</text>
</comment>
<feature type="transmembrane region" description="Helical" evidence="5">
    <location>
        <begin position="335"/>
        <end position="357"/>
    </location>
</feature>
<keyword evidence="7" id="KW-0436">Ligase</keyword>
<comment type="subcellular location">
    <subcellularLocation>
        <location evidence="1">Membrane</location>
        <topology evidence="1">Multi-pass membrane protein</topology>
    </subcellularLocation>
</comment>
<feature type="transmembrane region" description="Helical" evidence="5">
    <location>
        <begin position="190"/>
        <end position="208"/>
    </location>
</feature>
<dbReference type="PANTHER" id="PTHR37422:SF13">
    <property type="entry name" value="LIPOPOLYSACCHARIDE BIOSYNTHESIS PROTEIN PA4999-RELATED"/>
    <property type="match status" value="1"/>
</dbReference>
<dbReference type="Proteomes" id="UP001167864">
    <property type="component" value="Unassembled WGS sequence"/>
</dbReference>
<dbReference type="GO" id="GO:0016020">
    <property type="term" value="C:membrane"/>
    <property type="evidence" value="ECO:0007669"/>
    <property type="project" value="UniProtKB-SubCell"/>
</dbReference>
<evidence type="ECO:0000256" key="1">
    <source>
        <dbReference type="ARBA" id="ARBA00004141"/>
    </source>
</evidence>
<organism evidence="7 8">
    <name type="scientific">Yersinia nurmii</name>
    <dbReference type="NCBI Taxonomy" id="685706"/>
    <lineage>
        <taxon>Bacteria</taxon>
        <taxon>Pseudomonadati</taxon>
        <taxon>Pseudomonadota</taxon>
        <taxon>Gammaproteobacteria</taxon>
        <taxon>Enterobacterales</taxon>
        <taxon>Yersiniaceae</taxon>
        <taxon>Yersinia</taxon>
    </lineage>
</organism>
<evidence type="ECO:0000256" key="3">
    <source>
        <dbReference type="ARBA" id="ARBA00022989"/>
    </source>
</evidence>
<feature type="transmembrane region" description="Helical" evidence="5">
    <location>
        <begin position="165"/>
        <end position="183"/>
    </location>
</feature>
<feature type="transmembrane region" description="Helical" evidence="5">
    <location>
        <begin position="237"/>
        <end position="255"/>
    </location>
</feature>
<dbReference type="AlphaFoldDB" id="A0AAW7K2J3"/>
<evidence type="ECO:0000313" key="8">
    <source>
        <dbReference type="Proteomes" id="UP001167864"/>
    </source>
</evidence>
<keyword evidence="2 5" id="KW-0812">Transmembrane</keyword>
<evidence type="ECO:0000259" key="6">
    <source>
        <dbReference type="Pfam" id="PF04932"/>
    </source>
</evidence>
<feature type="transmembrane region" description="Helical" evidence="5">
    <location>
        <begin position="105"/>
        <end position="122"/>
    </location>
</feature>
<feature type="transmembrane region" description="Helical" evidence="5">
    <location>
        <begin position="214"/>
        <end position="230"/>
    </location>
</feature>
<feature type="transmembrane region" description="Helical" evidence="5">
    <location>
        <begin position="129"/>
        <end position="153"/>
    </location>
</feature>
<gene>
    <name evidence="7" type="ORF">QVN42_16805</name>
</gene>
<sequence length="415" mass="45119">MTTISNSPEVRSPEISLANRLSGLLAGFAAFLLGVALPTATSFVNIALVLIIICLIIQRDRLQFKALATNPIVYLPAVMFLLLAASLLFHHNDYGSEMVGKMKKLLYVLPLALFFLHQNRLIKLFGAGFLLANAVILAGSLLVGVLHVPLGAIDPANPTIFKLQITQNFFMALAAVLWLMLAFKSSGWKRLGYGVLVAGACYSVLFLVLGRTGYVALVVGLGSWLFFSLGNRQRLGLVALGIIAFAIIALVPNRATDRIMLGVNEIKACMASTSGDEYQACNSSMGQRSAFAMEAARLIKQAPIMGNGAGGFFYSNPETGYKINNPHNQYLLETIQSGILGLVIFLAWIVCCFRAAWQQDPKLRNLLLALLCSYMACNFFNSFLLDYSEGHLFMILAAILAGYSVSAKQNMPQTL</sequence>
<dbReference type="EMBL" id="JAUEHU010000021">
    <property type="protein sequence ID" value="MDN0089014.1"/>
    <property type="molecule type" value="Genomic_DNA"/>
</dbReference>
<feature type="domain" description="O-antigen ligase-related" evidence="6">
    <location>
        <begin position="203"/>
        <end position="346"/>
    </location>
</feature>
<evidence type="ECO:0000256" key="2">
    <source>
        <dbReference type="ARBA" id="ARBA00022692"/>
    </source>
</evidence>
<dbReference type="Pfam" id="PF04932">
    <property type="entry name" value="Wzy_C"/>
    <property type="match status" value="1"/>
</dbReference>
<feature type="transmembrane region" description="Helical" evidence="5">
    <location>
        <begin position="72"/>
        <end position="90"/>
    </location>
</feature>
<evidence type="ECO:0000256" key="5">
    <source>
        <dbReference type="SAM" id="Phobius"/>
    </source>
</evidence>
<feature type="transmembrane region" description="Helical" evidence="5">
    <location>
        <begin position="390"/>
        <end position="407"/>
    </location>
</feature>
<evidence type="ECO:0000313" key="7">
    <source>
        <dbReference type="EMBL" id="MDN0089014.1"/>
    </source>
</evidence>
<protein>
    <submittedName>
        <fullName evidence="7">O-antigen ligase family protein</fullName>
    </submittedName>
</protein>
<dbReference type="InterPro" id="IPR051533">
    <property type="entry name" value="WaaL-like"/>
</dbReference>
<keyword evidence="3 5" id="KW-1133">Transmembrane helix</keyword>
<proteinExistence type="predicted"/>
<dbReference type="InterPro" id="IPR007016">
    <property type="entry name" value="O-antigen_ligase-rel_domated"/>
</dbReference>
<evidence type="ECO:0000256" key="4">
    <source>
        <dbReference type="ARBA" id="ARBA00023136"/>
    </source>
</evidence>
<dbReference type="RefSeq" id="WP_289818279.1">
    <property type="nucleotide sequence ID" value="NZ_JAUEHU010000021.1"/>
</dbReference>